<feature type="domain" description="Probable transposase IS891/IS1136/IS1341" evidence="6">
    <location>
        <begin position="166"/>
        <end position="288"/>
    </location>
</feature>
<dbReference type="KEGG" id="csc:Csac_2648"/>
<dbReference type="Proteomes" id="UP000000256">
    <property type="component" value="Chromosome"/>
</dbReference>
<name>A4XMT4_CALS8</name>
<comment type="similarity">
    <text evidence="2">In the N-terminal section; belongs to the transposase 2 family.</text>
</comment>
<keyword evidence="4" id="KW-0238">DNA-binding</keyword>
<dbReference type="STRING" id="351627.Csac_2648"/>
<dbReference type="InterPro" id="IPR051399">
    <property type="entry name" value="RNA-guided_DNA_endo/Transpos"/>
</dbReference>
<dbReference type="PANTHER" id="PTHR30405">
    <property type="entry name" value="TRANSPOSASE"/>
    <property type="match status" value="1"/>
</dbReference>
<dbReference type="RefSeq" id="WP_011918135.1">
    <property type="nucleotide sequence ID" value="NC_009437.1"/>
</dbReference>
<dbReference type="InterPro" id="IPR010095">
    <property type="entry name" value="Cas12f1-like_TNB"/>
</dbReference>
<dbReference type="InterPro" id="IPR001959">
    <property type="entry name" value="Transposase"/>
</dbReference>
<protein>
    <submittedName>
        <fullName evidence="8">Transposase, IS605 OrfB family</fullName>
    </submittedName>
</protein>
<dbReference type="Pfam" id="PF01385">
    <property type="entry name" value="OrfB_IS605"/>
    <property type="match status" value="1"/>
</dbReference>
<dbReference type="NCBIfam" id="NF040570">
    <property type="entry name" value="guided_TnpB"/>
    <property type="match status" value="1"/>
</dbReference>
<feature type="domain" description="Cas12f1-like TNB" evidence="7">
    <location>
        <begin position="308"/>
        <end position="371"/>
    </location>
</feature>
<dbReference type="PANTHER" id="PTHR30405:SF11">
    <property type="entry name" value="RNA-GUIDED DNA ENDONUCLEASE RV2885C-RELATED"/>
    <property type="match status" value="1"/>
</dbReference>
<sequence length="418" mass="48096">MDKTYILPIPNEYQNLARELSMQSGKIYSKAVSFLKKINRKGLRIKQKTFYRYMEWWIHQKSFILHSQSKQAAYQQAWTNYTATLRKIKKAKKKNKNTSKIRLPYRNKKYNKVCFKDSAIKLEGDNLILVNMKGAERIVIDNVRIGIKPKYAELLYHADKGKYYVHVVVEIAKEQEAKKRSGKTIAIDLGVIHPMVCFDGNKVVVYNGGVLNSILRYRNKKQSLLQSKISGCQKGSKRRGKLQRAKTKLLRRLSNLIRDVLGKYTSHLIGYCVENGITTIVMGDVKGIRNSKKKSNKVASQKVHQWLFRKISKMIEQKAEFAGIEVVYVKENMTSQICPVCGSKNKPLDRNYECKSCGFRYHRDGVGAVNIYRKYTGESLVVGRLACPTGVRFKSHLRCPVEWNTHPWDKNCSTGKVA</sequence>
<dbReference type="SUPFAM" id="SSF75712">
    <property type="entry name" value="Rad50 coiled-coil Zn hook"/>
    <property type="match status" value="1"/>
</dbReference>
<evidence type="ECO:0000259" key="6">
    <source>
        <dbReference type="Pfam" id="PF01385"/>
    </source>
</evidence>
<evidence type="ECO:0000313" key="8">
    <source>
        <dbReference type="EMBL" id="ABP68219.1"/>
    </source>
</evidence>
<dbReference type="GO" id="GO:0003677">
    <property type="term" value="F:DNA binding"/>
    <property type="evidence" value="ECO:0007669"/>
    <property type="project" value="UniProtKB-KW"/>
</dbReference>
<dbReference type="OrthoDB" id="4278026at2"/>
<dbReference type="AlphaFoldDB" id="A4XMT4"/>
<dbReference type="Pfam" id="PF07282">
    <property type="entry name" value="Cas12f1-like_TNB"/>
    <property type="match status" value="1"/>
</dbReference>
<dbReference type="eggNOG" id="COG0675">
    <property type="taxonomic scope" value="Bacteria"/>
</dbReference>
<reference evidence="8 9" key="1">
    <citation type="journal article" date="2008" name="Appl. Environ. Microbiol.">
        <title>Hydrogenomics of the extremely thermophilic bacterium Caldicellulosiruptor saccharolyticus.</title>
        <authorList>
            <person name="van de Werken H.J."/>
            <person name="Verhaart M.R."/>
            <person name="VanFossen A.L."/>
            <person name="Willquist K."/>
            <person name="Lewis D.L."/>
            <person name="Nichols J.D."/>
            <person name="Goorissen H.P."/>
            <person name="Mongodin E.F."/>
            <person name="Nelson K.E."/>
            <person name="van Niel E.W."/>
            <person name="Stams A.J."/>
            <person name="Ward D.E."/>
            <person name="de Vos W.M."/>
            <person name="van der Oost J."/>
            <person name="Kelly R.M."/>
            <person name="Kengen S.W."/>
        </authorList>
    </citation>
    <scope>NUCLEOTIDE SEQUENCE [LARGE SCALE GENOMIC DNA]</scope>
    <source>
        <strain evidence="9">ATCC 43494 / DSM 8903 / Tp8T 6331</strain>
    </source>
</reference>
<accession>A4XMT4</accession>
<proteinExistence type="inferred from homology"/>
<evidence type="ECO:0000313" key="9">
    <source>
        <dbReference type="Proteomes" id="UP000000256"/>
    </source>
</evidence>
<gene>
    <name evidence="8" type="ordered locus">Csac_2648</name>
</gene>
<keyword evidence="5" id="KW-0233">DNA recombination</keyword>
<evidence type="ECO:0000256" key="4">
    <source>
        <dbReference type="ARBA" id="ARBA00023125"/>
    </source>
</evidence>
<evidence type="ECO:0000256" key="3">
    <source>
        <dbReference type="ARBA" id="ARBA00022578"/>
    </source>
</evidence>
<dbReference type="NCBIfam" id="TIGR01766">
    <property type="entry name" value="IS200/IS605 family accessory protein TnpB-like domain"/>
    <property type="match status" value="1"/>
</dbReference>
<keyword evidence="3" id="KW-0815">Transposition</keyword>
<dbReference type="HOGENOM" id="CLU_032903_16_5_9"/>
<dbReference type="EMBL" id="CP000679">
    <property type="protein sequence ID" value="ABP68219.1"/>
    <property type="molecule type" value="Genomic_DNA"/>
</dbReference>
<evidence type="ECO:0000256" key="2">
    <source>
        <dbReference type="ARBA" id="ARBA00011044"/>
    </source>
</evidence>
<evidence type="ECO:0000256" key="1">
    <source>
        <dbReference type="ARBA" id="ARBA00008761"/>
    </source>
</evidence>
<evidence type="ECO:0000259" key="7">
    <source>
        <dbReference type="Pfam" id="PF07282"/>
    </source>
</evidence>
<evidence type="ECO:0000256" key="5">
    <source>
        <dbReference type="ARBA" id="ARBA00023172"/>
    </source>
</evidence>
<keyword evidence="9" id="KW-1185">Reference proteome</keyword>
<organism evidence="8 9">
    <name type="scientific">Caldicellulosiruptor saccharolyticus (strain ATCC 43494 / DSM 8903 / Tp8T 6331)</name>
    <dbReference type="NCBI Taxonomy" id="351627"/>
    <lineage>
        <taxon>Bacteria</taxon>
        <taxon>Bacillati</taxon>
        <taxon>Bacillota</taxon>
        <taxon>Bacillota incertae sedis</taxon>
        <taxon>Caldicellulosiruptorales</taxon>
        <taxon>Caldicellulosiruptoraceae</taxon>
        <taxon>Caldicellulosiruptor</taxon>
    </lineage>
</organism>
<comment type="similarity">
    <text evidence="1">In the C-terminal section; belongs to the transposase 35 family.</text>
</comment>
<dbReference type="GO" id="GO:0032196">
    <property type="term" value="P:transposition"/>
    <property type="evidence" value="ECO:0007669"/>
    <property type="project" value="UniProtKB-KW"/>
</dbReference>
<dbReference type="GO" id="GO:0006310">
    <property type="term" value="P:DNA recombination"/>
    <property type="evidence" value="ECO:0007669"/>
    <property type="project" value="UniProtKB-KW"/>
</dbReference>